<dbReference type="InterPro" id="IPR011009">
    <property type="entry name" value="Kinase-like_dom_sf"/>
</dbReference>
<keyword evidence="5" id="KW-0175">Coiled coil</keyword>
<dbReference type="InterPro" id="IPR051681">
    <property type="entry name" value="Ser/Thr_Kinases-Pseudokinases"/>
</dbReference>
<feature type="compositionally biased region" description="Polar residues" evidence="6">
    <location>
        <begin position="1013"/>
        <end position="1024"/>
    </location>
</feature>
<dbReference type="EMBL" id="CAWYQH010000099">
    <property type="protein sequence ID" value="CAK8685275.1"/>
    <property type="molecule type" value="Genomic_DNA"/>
</dbReference>
<evidence type="ECO:0000259" key="7">
    <source>
        <dbReference type="PROSITE" id="PS50011"/>
    </source>
</evidence>
<accession>A0ABP0G5B0</accession>
<dbReference type="PRINTS" id="PR00109">
    <property type="entry name" value="TYRKINASE"/>
</dbReference>
<dbReference type="Gene3D" id="1.10.510.10">
    <property type="entry name" value="Transferase(Phosphotransferase) domain 1"/>
    <property type="match status" value="1"/>
</dbReference>
<dbReference type="SUPFAM" id="SSF56112">
    <property type="entry name" value="Protein kinase-like (PK-like)"/>
    <property type="match status" value="1"/>
</dbReference>
<evidence type="ECO:0000256" key="1">
    <source>
        <dbReference type="ARBA" id="ARBA00022679"/>
    </source>
</evidence>
<feature type="region of interest" description="Disordered" evidence="6">
    <location>
        <begin position="1000"/>
        <end position="1025"/>
    </location>
</feature>
<keyword evidence="9" id="KW-1185">Reference proteome</keyword>
<keyword evidence="3" id="KW-0418">Kinase</keyword>
<dbReference type="Gene3D" id="3.30.200.20">
    <property type="entry name" value="Phosphorylase Kinase, domain 1"/>
    <property type="match status" value="1"/>
</dbReference>
<feature type="coiled-coil region" evidence="5">
    <location>
        <begin position="316"/>
        <end position="343"/>
    </location>
</feature>
<keyword evidence="4" id="KW-0067">ATP-binding</keyword>
<keyword evidence="1" id="KW-0808">Transferase</keyword>
<keyword evidence="2" id="KW-0547">Nucleotide-binding</keyword>
<evidence type="ECO:0000256" key="6">
    <source>
        <dbReference type="SAM" id="MobiDB-lite"/>
    </source>
</evidence>
<organism evidence="8 9">
    <name type="scientific">Clavelina lepadiformis</name>
    <name type="common">Light-bulb sea squirt</name>
    <name type="synonym">Ascidia lepadiformis</name>
    <dbReference type="NCBI Taxonomy" id="159417"/>
    <lineage>
        <taxon>Eukaryota</taxon>
        <taxon>Metazoa</taxon>
        <taxon>Chordata</taxon>
        <taxon>Tunicata</taxon>
        <taxon>Ascidiacea</taxon>
        <taxon>Aplousobranchia</taxon>
        <taxon>Clavelinidae</taxon>
        <taxon>Clavelina</taxon>
    </lineage>
</organism>
<dbReference type="PROSITE" id="PS50011">
    <property type="entry name" value="PROTEIN_KINASE_DOM"/>
    <property type="match status" value="1"/>
</dbReference>
<proteinExistence type="predicted"/>
<reference evidence="8 9" key="1">
    <citation type="submission" date="2024-02" db="EMBL/GenBank/DDBJ databases">
        <authorList>
            <person name="Daric V."/>
            <person name="Darras S."/>
        </authorList>
    </citation>
    <scope>NUCLEOTIDE SEQUENCE [LARGE SCALE GENOMIC DNA]</scope>
</reference>
<dbReference type="PANTHER" id="PTHR44329">
    <property type="entry name" value="SERINE/THREONINE-PROTEIN KINASE TNNI3K-RELATED"/>
    <property type="match status" value="1"/>
</dbReference>
<dbReference type="SMART" id="SM00220">
    <property type="entry name" value="S_TKc"/>
    <property type="match status" value="1"/>
</dbReference>
<evidence type="ECO:0000256" key="4">
    <source>
        <dbReference type="ARBA" id="ARBA00022840"/>
    </source>
</evidence>
<comment type="caution">
    <text evidence="8">The sequence shown here is derived from an EMBL/GenBank/DDBJ whole genome shotgun (WGS) entry which is preliminary data.</text>
</comment>
<dbReference type="PANTHER" id="PTHR44329:SF288">
    <property type="entry name" value="MITOGEN-ACTIVATED PROTEIN KINASE KINASE KINASE 20"/>
    <property type="match status" value="1"/>
</dbReference>
<dbReference type="InterPro" id="IPR001245">
    <property type="entry name" value="Ser-Thr/Tyr_kinase_cat_dom"/>
</dbReference>
<dbReference type="InterPro" id="IPR000719">
    <property type="entry name" value="Prot_kinase_dom"/>
</dbReference>
<evidence type="ECO:0000256" key="2">
    <source>
        <dbReference type="ARBA" id="ARBA00022741"/>
    </source>
</evidence>
<name>A0ABP0G5B0_CLALP</name>
<sequence>MDRDGHLTRSYKTTDLQSTRREENQNTNDHGNENTKICRWNIPNSFIKIRYNDLDFYERCDEGSYGSVYRGCWISQDQEVAVKKINALEKEAHVLSVISHRNIVQFFGACVEEPNFCIVTEYACHGNLFDFLASDSELGTNRLLVWARDIALGMNYLHKEAPVTVIHRDLKSKNVVICRNFVLKVCDFGASRFLSNTAVMTITGTYPWMAPELIQGLPTCEMCDVYSFGVVLWELLIREVPFKGLQGFQIAWAVVEKLERPLIPDTCPNRFANLMRQCWAAEVKKRPPFHNIIRQINILLNDESLEEGVHRFSHDKKNWIKDIEKKEQNFQQQEKELQDLEDREIKLKGWHEKLLQELRKQTLTNVAFYNMKSEKISCKISGTGEEAVESVMDILDHLMSQRDFHSPKIRDSTPNAEFECAKSDNSDTKKQQLLNTHVRPMSLSSGEVLPVTAHNPFCTTSSLQPQINSEVVFENLESSNCFNIASQPDYRSHCENASGTKLVNAFVNAPRIIQRQTSSSSEGYCFEGSKESCCFKNENDVKSSNANIKAEIYSWKDSKRDAKFPHKETFNFIVHEPDSKGRPSPNKRKLRPYKSLPNLFFHKLQNKARFYLPSENDISKALSLMVMEDNKLKDLDKNFCKILIKTLQCMYGNCTSDQDELENSSTFEFDEDDIRTKHLISDTKKELKISARNFIDKATFKEMYSENRSKCFEQSLLPTHGIKKTNPLIPSFHDDMLHSCSEKTRNKNLTDAVKFTEKGFGERNDKYCKVKVNDKKETQNCSEDIKCPSHLNANLTDFTGNRSQFGRKFPDISVPLTNCETALSAVDETMTNVSKSTMCRSGTSTDKEPKINNNSVYNHKCYATSCIHSPLCRCYRRSFSEAETDNISKSTSSREDRFPQGLVSSNTNHEKTGNSGRLKKSLSVPDCQIALPSKNLSNNKTISTDIFHSLEINPKCQIKKPLPVSSKSGKRTQSRFGSFHCDNQEECPWKKQSNQWLKTTNKGQGDCDDDTGQIRNAENSSNSCKPIELPKRRLSVLGAKSVLGKQNPPGLQLQASHTFDEYFPSNTKSIFKPTRDNFVISSENGYLDSCTSHSDFCDLPQDVEKVPSEIFNTIDARNRTFGRIFETDDFTYIIHPERRENKSF</sequence>
<dbReference type="Pfam" id="PF07714">
    <property type="entry name" value="PK_Tyr_Ser-Thr"/>
    <property type="match status" value="1"/>
</dbReference>
<dbReference type="Proteomes" id="UP001642483">
    <property type="component" value="Unassembled WGS sequence"/>
</dbReference>
<feature type="region of interest" description="Disordered" evidence="6">
    <location>
        <begin position="1"/>
        <end position="34"/>
    </location>
</feature>
<evidence type="ECO:0000313" key="9">
    <source>
        <dbReference type="Proteomes" id="UP001642483"/>
    </source>
</evidence>
<evidence type="ECO:0000256" key="5">
    <source>
        <dbReference type="SAM" id="Coils"/>
    </source>
</evidence>
<evidence type="ECO:0000256" key="3">
    <source>
        <dbReference type="ARBA" id="ARBA00022777"/>
    </source>
</evidence>
<feature type="region of interest" description="Disordered" evidence="6">
    <location>
        <begin position="885"/>
        <end position="920"/>
    </location>
</feature>
<evidence type="ECO:0000313" key="8">
    <source>
        <dbReference type="EMBL" id="CAK8685275.1"/>
    </source>
</evidence>
<gene>
    <name evidence="8" type="ORF">CVLEPA_LOCUS16414</name>
</gene>
<dbReference type="InterPro" id="IPR008271">
    <property type="entry name" value="Ser/Thr_kinase_AS"/>
</dbReference>
<dbReference type="PROSITE" id="PS00108">
    <property type="entry name" value="PROTEIN_KINASE_ST"/>
    <property type="match status" value="1"/>
</dbReference>
<feature type="domain" description="Protein kinase" evidence="7">
    <location>
        <begin position="54"/>
        <end position="300"/>
    </location>
</feature>
<protein>
    <recommendedName>
        <fullName evidence="7">Protein kinase domain-containing protein</fullName>
    </recommendedName>
</protein>